<reference evidence="4" key="2">
    <citation type="submission" date="2017-05" db="EMBL/GenBank/DDBJ databases">
        <authorList>
            <consortium name="The Broad Institute Genomics Platform"/>
            <consortium name="The Broad Institute Genomic Center for Infectious Diseases"/>
            <person name="Earl A."/>
            <person name="Manson A."/>
            <person name="Schwartman J."/>
            <person name="Gilmore M."/>
            <person name="Abouelleil A."/>
            <person name="Cao P."/>
            <person name="Chapman S."/>
            <person name="Cusick C."/>
            <person name="Shea T."/>
            <person name="Young S."/>
            <person name="Neafsey D."/>
            <person name="Nusbaum C."/>
            <person name="Birren B."/>
        </authorList>
    </citation>
    <scope>NUCLEOTIDE SEQUENCE</scope>
    <source>
        <strain evidence="4">9D6_DIV0238</strain>
    </source>
</reference>
<sequence>MKAVVINQYGSKDVLEEQEVTLPELKEHQVLVKEYATSINPIDWKLREGYLKQMFDWEFPIILGWDVAGVITEVGSLVTEWKVGDKVFARPETTRFGTYAEETIVDDHLLAAIPENISFEEAAAVPLAGLTAWQALFDHGDLKKGEKVLIHAGAGGVGTYAIQLAKEAGAYVITTASEKNHELLNKLGADEVIDYHTTDFTDILSDIDLVFDTMGGDVQKNSFKVLKADTGRLISIVGIVDEELAKEKNIRAEGIWLQPDGEQLSKIADLMAKGKVTSVVGEVFPFSRQGVYDAHALSETHHAVGKIVIKMGE</sequence>
<accession>A0A200IUX0</accession>
<dbReference type="EMBL" id="NIBQ01000004">
    <property type="protein sequence ID" value="OUZ28379.1"/>
    <property type="molecule type" value="Genomic_DNA"/>
</dbReference>
<dbReference type="PROSITE" id="PS01162">
    <property type="entry name" value="QOR_ZETA_CRYSTAL"/>
    <property type="match status" value="1"/>
</dbReference>
<name>A0A200IUX0_9ENTE</name>
<dbReference type="CDD" id="cd05289">
    <property type="entry name" value="MDR_like_2"/>
    <property type="match status" value="1"/>
</dbReference>
<dbReference type="GO" id="GO:0016491">
    <property type="term" value="F:oxidoreductase activity"/>
    <property type="evidence" value="ECO:0007669"/>
    <property type="project" value="UniProtKB-KW"/>
</dbReference>
<dbReference type="OrthoDB" id="9792162at2"/>
<evidence type="ECO:0000259" key="2">
    <source>
        <dbReference type="SMART" id="SM00829"/>
    </source>
</evidence>
<dbReference type="Pfam" id="PF08240">
    <property type="entry name" value="ADH_N"/>
    <property type="match status" value="1"/>
</dbReference>
<evidence type="ECO:0000256" key="1">
    <source>
        <dbReference type="ARBA" id="ARBA00023002"/>
    </source>
</evidence>
<protein>
    <submittedName>
        <fullName evidence="3">Oxidoreductase, zinc-binding</fullName>
    </submittedName>
</protein>
<evidence type="ECO:0000313" key="3">
    <source>
        <dbReference type="EMBL" id="OUZ28379.1"/>
    </source>
</evidence>
<dbReference type="PANTHER" id="PTHR11695:SF294">
    <property type="entry name" value="RETICULON-4-INTERACTING PROTEIN 1, MITOCHONDRIAL"/>
    <property type="match status" value="1"/>
</dbReference>
<dbReference type="InterPro" id="IPR036291">
    <property type="entry name" value="NAD(P)-bd_dom_sf"/>
</dbReference>
<evidence type="ECO:0000313" key="4">
    <source>
        <dbReference type="EMBL" id="WYJ94911.1"/>
    </source>
</evidence>
<dbReference type="InterPro" id="IPR013154">
    <property type="entry name" value="ADH-like_N"/>
</dbReference>
<dbReference type="InterPro" id="IPR011032">
    <property type="entry name" value="GroES-like_sf"/>
</dbReference>
<keyword evidence="5" id="KW-1185">Reference proteome</keyword>
<dbReference type="SUPFAM" id="SSF50129">
    <property type="entry name" value="GroES-like"/>
    <property type="match status" value="1"/>
</dbReference>
<dbReference type="Gene3D" id="3.90.180.10">
    <property type="entry name" value="Medium-chain alcohol dehydrogenases, catalytic domain"/>
    <property type="match status" value="1"/>
</dbReference>
<dbReference type="PANTHER" id="PTHR11695">
    <property type="entry name" value="ALCOHOL DEHYDROGENASE RELATED"/>
    <property type="match status" value="1"/>
</dbReference>
<feature type="domain" description="Enoyl reductase (ER)" evidence="2">
    <location>
        <begin position="10"/>
        <end position="309"/>
    </location>
</feature>
<dbReference type="SMART" id="SM00829">
    <property type="entry name" value="PKS_ER"/>
    <property type="match status" value="1"/>
</dbReference>
<dbReference type="RefSeq" id="WP_087642159.1">
    <property type="nucleotide sequence ID" value="NZ_CP147246.1"/>
</dbReference>
<proteinExistence type="predicted"/>
<gene>
    <name evidence="4" type="ORF">A5889_002453</name>
    <name evidence="3" type="ORF">A5889_003134</name>
</gene>
<dbReference type="SUPFAM" id="SSF51735">
    <property type="entry name" value="NAD(P)-binding Rossmann-fold domains"/>
    <property type="match status" value="1"/>
</dbReference>
<dbReference type="Gene3D" id="3.40.50.720">
    <property type="entry name" value="NAD(P)-binding Rossmann-like Domain"/>
    <property type="match status" value="1"/>
</dbReference>
<organism evidence="3">
    <name type="scientific">Candidatus Enterococcus dunnyi</name>
    <dbReference type="NCBI Taxonomy" id="1834192"/>
    <lineage>
        <taxon>Bacteria</taxon>
        <taxon>Bacillati</taxon>
        <taxon>Bacillota</taxon>
        <taxon>Bacilli</taxon>
        <taxon>Lactobacillales</taxon>
        <taxon>Enterococcaceae</taxon>
        <taxon>Enterococcus</taxon>
    </lineage>
</organism>
<keyword evidence="1" id="KW-0560">Oxidoreductase</keyword>
<dbReference type="Pfam" id="PF13602">
    <property type="entry name" value="ADH_zinc_N_2"/>
    <property type="match status" value="1"/>
</dbReference>
<dbReference type="AlphaFoldDB" id="A0A200IUX0"/>
<dbReference type="InterPro" id="IPR020843">
    <property type="entry name" value="ER"/>
</dbReference>
<dbReference type="GO" id="GO:0008270">
    <property type="term" value="F:zinc ion binding"/>
    <property type="evidence" value="ECO:0007669"/>
    <property type="project" value="InterPro"/>
</dbReference>
<reference evidence="3" key="1">
    <citation type="submission" date="2017-05" db="EMBL/GenBank/DDBJ databases">
        <title>The Genome Sequence of Enterococcus sp. 9D6_DIV0238.</title>
        <authorList>
            <consortium name="The Broad Institute Genomics Platform"/>
            <consortium name="The Broad Institute Genomic Center for Infectious Diseases"/>
            <person name="Earl A."/>
            <person name="Manson A."/>
            <person name="Schwartman J."/>
            <person name="Gilmore M."/>
            <person name="Abouelleil A."/>
            <person name="Cao P."/>
            <person name="Chapman S."/>
            <person name="Cusick C."/>
            <person name="Shea T."/>
            <person name="Young S."/>
            <person name="Neafsey D."/>
            <person name="Nusbaum C."/>
            <person name="Birren B."/>
        </authorList>
    </citation>
    <scope>NUCLEOTIDE SEQUENCE [LARGE SCALE GENOMIC DNA]</scope>
    <source>
        <strain evidence="3">9D6_DIV0238</strain>
    </source>
</reference>
<evidence type="ECO:0000313" key="5">
    <source>
        <dbReference type="Proteomes" id="UP000196151"/>
    </source>
</evidence>
<dbReference type="Proteomes" id="UP000196151">
    <property type="component" value="Chromosome"/>
</dbReference>
<reference evidence="4" key="3">
    <citation type="submission" date="2024-03" db="EMBL/GenBank/DDBJ databases">
        <title>The Genome Sequence of Enterococcus sp. DIV0238c.</title>
        <authorList>
            <consortium name="The Broad Institute Genomics Platform"/>
            <consortium name="The Broad Institute Microbial Omics Core"/>
            <consortium name="The Broad Institute Genomic Center for Infectious Diseases"/>
            <person name="Earl A."/>
            <person name="Manson A."/>
            <person name="Gilmore M."/>
            <person name="Schwartman J."/>
            <person name="Shea T."/>
            <person name="Abouelleil A."/>
            <person name="Cao P."/>
            <person name="Chapman S."/>
            <person name="Cusick C."/>
            <person name="Young S."/>
            <person name="Neafsey D."/>
            <person name="Nusbaum C."/>
            <person name="Birren B."/>
        </authorList>
    </citation>
    <scope>NUCLEOTIDE SEQUENCE</scope>
    <source>
        <strain evidence="4">9D6_DIV0238</strain>
    </source>
</reference>
<dbReference type="InterPro" id="IPR002364">
    <property type="entry name" value="Quin_OxRdtase/zeta-crystal_CS"/>
</dbReference>
<dbReference type="InterPro" id="IPR050700">
    <property type="entry name" value="YIM1/Zinc_Alcohol_DH_Fams"/>
</dbReference>
<dbReference type="EMBL" id="CP147246">
    <property type="protein sequence ID" value="WYJ94911.1"/>
    <property type="molecule type" value="Genomic_DNA"/>
</dbReference>